<feature type="coiled-coil region" evidence="1">
    <location>
        <begin position="30"/>
        <end position="64"/>
    </location>
</feature>
<accession>A0A7S7LUH8</accession>
<name>A0A7S7LUH8_9BACT</name>
<dbReference type="Proteomes" id="UP000593994">
    <property type="component" value="Chromosome"/>
</dbReference>
<sequence>MKWHYSIEESAQVGDWLAGFAGTLAFLWLIASFQQQKNQLSIQSEELKLQREAIQLQAKELKNIGKFSALEQVSRIVDSAIKDIEASTTSIKNYTELINLFTRRDFFENLETFFDSLDKKLIIDKYQEWVIQEAEVRKFVARISTALKIYLEQSSEETIDYDLDDVQFLHNNLYHIKYIPYLNETYVVMQNLVMLLITMKSILKKIQLAGWCASTIDMDANFQNEMDKMMLNDLVKDIDNAKLEYPEIYKLYKNIMA</sequence>
<evidence type="ECO:0000256" key="2">
    <source>
        <dbReference type="SAM" id="Phobius"/>
    </source>
</evidence>
<keyword evidence="2" id="KW-1133">Transmembrane helix</keyword>
<keyword evidence="4" id="KW-1185">Reference proteome</keyword>
<keyword evidence="2" id="KW-0472">Membrane</keyword>
<dbReference type="RefSeq" id="WP_194369150.1">
    <property type="nucleotide sequence ID" value="NZ_CP054492.1"/>
</dbReference>
<organism evidence="3 4">
    <name type="scientific">Candidatus Sulfurimonas baltica</name>
    <dbReference type="NCBI Taxonomy" id="2740404"/>
    <lineage>
        <taxon>Bacteria</taxon>
        <taxon>Pseudomonadati</taxon>
        <taxon>Campylobacterota</taxon>
        <taxon>Epsilonproteobacteria</taxon>
        <taxon>Campylobacterales</taxon>
        <taxon>Sulfurimonadaceae</taxon>
        <taxon>Sulfurimonas</taxon>
    </lineage>
</organism>
<dbReference type="AlphaFoldDB" id="A0A7S7LUH8"/>
<gene>
    <name evidence="3" type="ORF">HUE88_11460</name>
</gene>
<evidence type="ECO:0000313" key="4">
    <source>
        <dbReference type="Proteomes" id="UP000593994"/>
    </source>
</evidence>
<evidence type="ECO:0008006" key="5">
    <source>
        <dbReference type="Google" id="ProtNLM"/>
    </source>
</evidence>
<reference evidence="3 4" key="1">
    <citation type="submission" date="2020-05" db="EMBL/GenBank/DDBJ databases">
        <title>Sulfurimonas marisnigri, sp. nov., and Sulfurimonas baltica, sp. nov., manganese oxide reducing chemolithoautotrophs of the class Epsilonproteobacteria isolated from the pelagic redoxclines of the Black and Baltic Seas and emended description of the genus Sulfurimonas.</title>
        <authorList>
            <person name="Henkel J.V."/>
            <person name="Laudan C."/>
            <person name="Werner J."/>
            <person name="Neu T."/>
            <person name="Plewe S."/>
            <person name="Sproer C."/>
            <person name="Bunk B."/>
            <person name="Schulz-Vogt H.N."/>
        </authorList>
    </citation>
    <scope>NUCLEOTIDE SEQUENCE [LARGE SCALE GENOMIC DNA]</scope>
    <source>
        <strain evidence="3 4">GD2</strain>
    </source>
</reference>
<dbReference type="EMBL" id="CP054492">
    <property type="protein sequence ID" value="QOY51706.1"/>
    <property type="molecule type" value="Genomic_DNA"/>
</dbReference>
<keyword evidence="2" id="KW-0812">Transmembrane</keyword>
<protein>
    <recommendedName>
        <fullName evidence="5">Phage abortive infection protein</fullName>
    </recommendedName>
</protein>
<keyword evidence="1" id="KW-0175">Coiled coil</keyword>
<proteinExistence type="predicted"/>
<evidence type="ECO:0000313" key="3">
    <source>
        <dbReference type="EMBL" id="QOY51706.1"/>
    </source>
</evidence>
<dbReference type="KEGG" id="sbal:HUE88_11460"/>
<feature type="transmembrane region" description="Helical" evidence="2">
    <location>
        <begin position="16"/>
        <end position="33"/>
    </location>
</feature>
<evidence type="ECO:0000256" key="1">
    <source>
        <dbReference type="SAM" id="Coils"/>
    </source>
</evidence>